<keyword evidence="2" id="KW-0698">rRNA processing</keyword>
<evidence type="ECO:0000256" key="1">
    <source>
        <dbReference type="ARBA" id="ARBA00022517"/>
    </source>
</evidence>
<dbReference type="PANTHER" id="PTHR12595">
    <property type="entry name" value="POS9-ACTIVATING FACTOR FAP7-RELATED"/>
    <property type="match status" value="1"/>
</dbReference>
<dbReference type="AlphaFoldDB" id="A0A2D6M0G4"/>
<gene>
    <name evidence="7" type="ORF">CL943_01165</name>
</gene>
<evidence type="ECO:0000256" key="4">
    <source>
        <dbReference type="ARBA" id="ARBA00022741"/>
    </source>
</evidence>
<dbReference type="GO" id="GO:0004017">
    <property type="term" value="F:AMP kinase activity"/>
    <property type="evidence" value="ECO:0007669"/>
    <property type="project" value="InterPro"/>
</dbReference>
<dbReference type="SUPFAM" id="SSF52540">
    <property type="entry name" value="P-loop containing nucleoside triphosphate hydrolases"/>
    <property type="match status" value="1"/>
</dbReference>
<dbReference type="PANTHER" id="PTHR12595:SF0">
    <property type="entry name" value="ADENYLATE KINASE ISOENZYME 6"/>
    <property type="match status" value="1"/>
</dbReference>
<reference evidence="8" key="1">
    <citation type="submission" date="2017-09" db="EMBL/GenBank/DDBJ databases">
        <title>The Reconstruction of 2,631 Draft Metagenome-Assembled Genomes from the Global Oceans.</title>
        <authorList>
            <person name="Tully B.J."/>
            <person name="Graham E.D."/>
            <person name="Heidelberg J.F."/>
        </authorList>
    </citation>
    <scope>NUCLEOTIDE SEQUENCE [LARGE SCALE GENOMIC DNA]</scope>
</reference>
<dbReference type="EMBL" id="NZBU01000005">
    <property type="protein sequence ID" value="MAG21901.1"/>
    <property type="molecule type" value="Genomic_DNA"/>
</dbReference>
<sequence>MRLIITGSPGVGKTSTAKALGKALKYKVVNEKEFAVDERIGKWSAKEDELIIPLEQFAKSLKELLEKEEKIILEGHMLCELKLPADFVILLRCHPEILESRLEARGYTAEKVQDNVFCEGIDYCKKHVLRRYPKEKVIELDVKKTIKETTAHIIEELGEKGKL</sequence>
<comment type="caution">
    <text evidence="7">The sequence shown here is derived from an EMBL/GenBank/DDBJ whole genome shotgun (WGS) entry which is preliminary data.</text>
</comment>
<evidence type="ECO:0000256" key="6">
    <source>
        <dbReference type="ARBA" id="ARBA00022840"/>
    </source>
</evidence>
<dbReference type="GO" id="GO:0006364">
    <property type="term" value="P:rRNA processing"/>
    <property type="evidence" value="ECO:0007669"/>
    <property type="project" value="UniProtKB-KW"/>
</dbReference>
<name>A0A2D6M0G4_9ARCH</name>
<dbReference type="Pfam" id="PF13238">
    <property type="entry name" value="AAA_18"/>
    <property type="match status" value="1"/>
</dbReference>
<evidence type="ECO:0000256" key="3">
    <source>
        <dbReference type="ARBA" id="ARBA00022679"/>
    </source>
</evidence>
<dbReference type="GO" id="GO:0005524">
    <property type="term" value="F:ATP binding"/>
    <property type="evidence" value="ECO:0007669"/>
    <property type="project" value="UniProtKB-KW"/>
</dbReference>
<evidence type="ECO:0000313" key="8">
    <source>
        <dbReference type="Proteomes" id="UP000226592"/>
    </source>
</evidence>
<accession>A0A2D6M0G4</accession>
<keyword evidence="3" id="KW-0808">Transferase</keyword>
<protein>
    <recommendedName>
        <fullName evidence="9">AAA family ATPase</fullName>
    </recommendedName>
</protein>
<evidence type="ECO:0000256" key="5">
    <source>
        <dbReference type="ARBA" id="ARBA00022777"/>
    </source>
</evidence>
<keyword evidence="4" id="KW-0547">Nucleotide-binding</keyword>
<evidence type="ECO:0008006" key="9">
    <source>
        <dbReference type="Google" id="ProtNLM"/>
    </source>
</evidence>
<evidence type="ECO:0000313" key="7">
    <source>
        <dbReference type="EMBL" id="MAG21901.1"/>
    </source>
</evidence>
<dbReference type="InterPro" id="IPR020618">
    <property type="entry name" value="Adenyl_kinase_AK6"/>
</dbReference>
<dbReference type="GO" id="GO:0016887">
    <property type="term" value="F:ATP hydrolysis activity"/>
    <property type="evidence" value="ECO:0007669"/>
    <property type="project" value="InterPro"/>
</dbReference>
<evidence type="ECO:0000256" key="2">
    <source>
        <dbReference type="ARBA" id="ARBA00022552"/>
    </source>
</evidence>
<keyword evidence="1" id="KW-0690">Ribosome biogenesis</keyword>
<keyword evidence="6" id="KW-0067">ATP-binding</keyword>
<dbReference type="InterPro" id="IPR027417">
    <property type="entry name" value="P-loop_NTPase"/>
</dbReference>
<dbReference type="Gene3D" id="3.40.50.300">
    <property type="entry name" value="P-loop containing nucleotide triphosphate hydrolases"/>
    <property type="match status" value="1"/>
</dbReference>
<dbReference type="Proteomes" id="UP000226592">
    <property type="component" value="Unassembled WGS sequence"/>
</dbReference>
<organism evidence="7 8">
    <name type="scientific">Candidatus Iainarchaeum sp</name>
    <dbReference type="NCBI Taxonomy" id="3101447"/>
    <lineage>
        <taxon>Archaea</taxon>
        <taxon>Candidatus Iainarchaeota</taxon>
        <taxon>Candidatus Iainarchaeia</taxon>
        <taxon>Candidatus Iainarchaeales</taxon>
        <taxon>Candidatus Iainarchaeaceae</taxon>
        <taxon>Candidatus Iainarchaeum</taxon>
    </lineage>
</organism>
<keyword evidence="5" id="KW-0418">Kinase</keyword>
<proteinExistence type="predicted"/>